<dbReference type="RefSeq" id="WP_034430529.1">
    <property type="nucleotide sequence ID" value="NZ_CBTK010000025.1"/>
</dbReference>
<protein>
    <recommendedName>
        <fullName evidence="1">PIN domain-containing protein</fullName>
    </recommendedName>
</protein>
<evidence type="ECO:0000313" key="3">
    <source>
        <dbReference type="Proteomes" id="UP000019184"/>
    </source>
</evidence>
<feature type="domain" description="PIN" evidence="1">
    <location>
        <begin position="3"/>
        <end position="123"/>
    </location>
</feature>
<reference evidence="2 3" key="1">
    <citation type="journal article" date="2014" name="ISME J.">
        <title>Candidatus Competibacter-lineage genomes retrieved from metagenomes reveal functional metabolic diversity.</title>
        <authorList>
            <person name="McIlroy S.J."/>
            <person name="Albertsen M."/>
            <person name="Andresen E.K."/>
            <person name="Saunders A.M."/>
            <person name="Kristiansen R."/>
            <person name="Stokholm-Bjerregaard M."/>
            <person name="Nielsen K.L."/>
            <person name="Nielsen P.H."/>
        </authorList>
    </citation>
    <scope>NUCLEOTIDE SEQUENCE [LARGE SCALE GENOMIC DNA]</scope>
    <source>
        <strain evidence="2 3">Run_B_J11</strain>
    </source>
</reference>
<dbReference type="InterPro" id="IPR052919">
    <property type="entry name" value="TA_system_RNase"/>
</dbReference>
<sequence length="132" mass="15212">MKYLLDTHAFLWAVFSPEKLSVNAKLLIKDGENLLFLSTISFWEISLKYGLGKLELTGCVPEELPEVASAMQLELLHPSPEDMASFHRLPRVAHKDPFDRLIIWQTLQNKLHLVSKDQRLSEYQPLGLKVVW</sequence>
<dbReference type="CDD" id="cd09872">
    <property type="entry name" value="PIN_Sll0205-like"/>
    <property type="match status" value="1"/>
</dbReference>
<proteinExistence type="predicted"/>
<dbReference type="EMBL" id="CBTK010000025">
    <property type="protein sequence ID" value="CDH43466.1"/>
    <property type="molecule type" value="Genomic_DNA"/>
</dbReference>
<gene>
    <name evidence="2" type="ORF">BN874_1200002</name>
</gene>
<dbReference type="Pfam" id="PF01850">
    <property type="entry name" value="PIN"/>
    <property type="match status" value="1"/>
</dbReference>
<name>A0A7U7G7Q2_9GAMM</name>
<keyword evidence="3" id="KW-1185">Reference proteome</keyword>
<dbReference type="PANTHER" id="PTHR36173">
    <property type="entry name" value="RIBONUCLEASE VAPC16-RELATED"/>
    <property type="match status" value="1"/>
</dbReference>
<organism evidence="2 3">
    <name type="scientific">Candidatus Contendobacter odensis Run_B_J11</name>
    <dbReference type="NCBI Taxonomy" id="1400861"/>
    <lineage>
        <taxon>Bacteria</taxon>
        <taxon>Pseudomonadati</taxon>
        <taxon>Pseudomonadota</taxon>
        <taxon>Gammaproteobacteria</taxon>
        <taxon>Candidatus Competibacteraceae</taxon>
        <taxon>Candidatus Contendibacter</taxon>
    </lineage>
</organism>
<dbReference type="Gene3D" id="3.40.50.1010">
    <property type="entry name" value="5'-nuclease"/>
    <property type="match status" value="1"/>
</dbReference>
<evidence type="ECO:0000313" key="2">
    <source>
        <dbReference type="EMBL" id="CDH43466.1"/>
    </source>
</evidence>
<dbReference type="InterPro" id="IPR002716">
    <property type="entry name" value="PIN_dom"/>
</dbReference>
<comment type="caution">
    <text evidence="2">The sequence shown here is derived from an EMBL/GenBank/DDBJ whole genome shotgun (WGS) entry which is preliminary data.</text>
</comment>
<dbReference type="InterPro" id="IPR029060">
    <property type="entry name" value="PIN-like_dom_sf"/>
</dbReference>
<dbReference type="AlphaFoldDB" id="A0A7U7G7Q2"/>
<dbReference type="InterPro" id="IPR041705">
    <property type="entry name" value="PIN_Sll0205"/>
</dbReference>
<dbReference type="SUPFAM" id="SSF88723">
    <property type="entry name" value="PIN domain-like"/>
    <property type="match status" value="1"/>
</dbReference>
<evidence type="ECO:0000259" key="1">
    <source>
        <dbReference type="Pfam" id="PF01850"/>
    </source>
</evidence>
<dbReference type="Proteomes" id="UP000019184">
    <property type="component" value="Unassembled WGS sequence"/>
</dbReference>
<dbReference type="PANTHER" id="PTHR36173:SF2">
    <property type="entry name" value="RIBONUCLEASE VAPC16"/>
    <property type="match status" value="1"/>
</dbReference>
<dbReference type="OrthoDB" id="9798990at2"/>
<accession>A0A7U7G7Q2</accession>